<evidence type="ECO:0000256" key="6">
    <source>
        <dbReference type="HAMAP-Rule" id="MF_00978"/>
    </source>
</evidence>
<dbReference type="Gene3D" id="3.30.930.10">
    <property type="entry name" value="Bira Bifunctional Protein, Domain 2"/>
    <property type="match status" value="1"/>
</dbReference>
<dbReference type="EC" id="6.3.4.15" evidence="6"/>
<dbReference type="CDD" id="cd16442">
    <property type="entry name" value="BPL"/>
    <property type="match status" value="1"/>
</dbReference>
<dbReference type="InterPro" id="IPR036390">
    <property type="entry name" value="WH_DNA-bd_sf"/>
</dbReference>
<proteinExistence type="inferred from homology"/>
<comment type="function">
    <text evidence="6">Acts both as a biotin--[acetyl-CoA-carboxylase] ligase and a biotin-operon repressor. In the presence of ATP, BirA activates biotin to form the BirA-biotinyl-5'-adenylate (BirA-bio-5'-AMP or holoBirA) complex. HoloBirA can either transfer the biotinyl moiety to the biotin carboxyl carrier protein (BCCP) subunit of acetyl-CoA carboxylase, or bind to the biotin operator site and inhibit transcription of the operon.</text>
</comment>
<dbReference type="GO" id="GO:0003677">
    <property type="term" value="F:DNA binding"/>
    <property type="evidence" value="ECO:0007669"/>
    <property type="project" value="UniProtKB-UniRule"/>
</dbReference>
<dbReference type="GO" id="GO:0006355">
    <property type="term" value="P:regulation of DNA-templated transcription"/>
    <property type="evidence" value="ECO:0007669"/>
    <property type="project" value="UniProtKB-UniRule"/>
</dbReference>
<name>A0A9X1ZNZ1_9GAMM</name>
<comment type="caution">
    <text evidence="8">The sequence shown here is derived from an EMBL/GenBank/DDBJ whole genome shotgun (WGS) entry which is preliminary data.</text>
</comment>
<dbReference type="NCBIfam" id="NF008850">
    <property type="entry name" value="PRK11886.1-5"/>
    <property type="match status" value="1"/>
</dbReference>
<dbReference type="PANTHER" id="PTHR12835:SF5">
    <property type="entry name" value="BIOTIN--PROTEIN LIGASE"/>
    <property type="match status" value="1"/>
</dbReference>
<keyword evidence="9" id="KW-1185">Reference proteome</keyword>
<keyword evidence="6" id="KW-0678">Repressor</keyword>
<dbReference type="GO" id="GO:0004077">
    <property type="term" value="F:biotin--[biotin carboxyl-carrier protein] ligase activity"/>
    <property type="evidence" value="ECO:0007669"/>
    <property type="project" value="UniProtKB-UniRule"/>
</dbReference>
<dbReference type="PANTHER" id="PTHR12835">
    <property type="entry name" value="BIOTIN PROTEIN LIGASE"/>
    <property type="match status" value="1"/>
</dbReference>
<dbReference type="Pfam" id="PF08279">
    <property type="entry name" value="HTH_11"/>
    <property type="match status" value="1"/>
</dbReference>
<dbReference type="EMBL" id="JAKIKP010000022">
    <property type="protein sequence ID" value="MCL1144402.1"/>
    <property type="molecule type" value="Genomic_DNA"/>
</dbReference>
<dbReference type="InterPro" id="IPR004408">
    <property type="entry name" value="Biotin_CoA_COase_ligase"/>
</dbReference>
<dbReference type="Pfam" id="PF02237">
    <property type="entry name" value="BPL_C"/>
    <property type="match status" value="1"/>
</dbReference>
<feature type="binding site" evidence="6">
    <location>
        <position position="112"/>
    </location>
    <ligand>
        <name>biotin</name>
        <dbReference type="ChEBI" id="CHEBI:57586"/>
    </ligand>
</feature>
<protein>
    <recommendedName>
        <fullName evidence="6">Bifunctional ligase/repressor BirA</fullName>
    </recommendedName>
    <alternativeName>
        <fullName evidence="6">Biotin operon repressor</fullName>
    </alternativeName>
    <alternativeName>
        <fullName evidence="6">Biotin--[acetyl-CoA-carboxylase] ligase</fullName>
        <ecNumber evidence="6">6.3.4.15</ecNumber>
    </alternativeName>
    <alternativeName>
        <fullName evidence="6">Biotin--protein ligase</fullName>
    </alternativeName>
    <alternativeName>
        <fullName evidence="6">Biotin-[acetyl-CoA carboxylase] synthetase</fullName>
    </alternativeName>
</protein>
<dbReference type="GO" id="GO:0005737">
    <property type="term" value="C:cytoplasm"/>
    <property type="evidence" value="ECO:0007669"/>
    <property type="project" value="TreeGrafter"/>
</dbReference>
<evidence type="ECO:0000256" key="2">
    <source>
        <dbReference type="ARBA" id="ARBA00022741"/>
    </source>
</evidence>
<dbReference type="NCBIfam" id="NF008847">
    <property type="entry name" value="PRK11886.1-2"/>
    <property type="match status" value="1"/>
</dbReference>
<dbReference type="Gene3D" id="2.30.30.100">
    <property type="match status" value="1"/>
</dbReference>
<dbReference type="SUPFAM" id="SSF46785">
    <property type="entry name" value="Winged helix' DNA-binding domain"/>
    <property type="match status" value="1"/>
</dbReference>
<dbReference type="SUPFAM" id="SSF55681">
    <property type="entry name" value="Class II aaRS and biotin synthetases"/>
    <property type="match status" value="1"/>
</dbReference>
<feature type="domain" description="BPL/LPL catalytic" evidence="7">
    <location>
        <begin position="60"/>
        <end position="254"/>
    </location>
</feature>
<keyword evidence="6" id="KW-0805">Transcription regulation</keyword>
<dbReference type="InterPro" id="IPR004143">
    <property type="entry name" value="BPL_LPL_catalytic"/>
</dbReference>
<evidence type="ECO:0000259" key="7">
    <source>
        <dbReference type="PROSITE" id="PS51733"/>
    </source>
</evidence>
<comment type="catalytic activity">
    <reaction evidence="5 6">
        <text>biotin + L-lysyl-[protein] + ATP = N(6)-biotinyl-L-lysyl-[protein] + AMP + diphosphate + H(+)</text>
        <dbReference type="Rhea" id="RHEA:11756"/>
        <dbReference type="Rhea" id="RHEA-COMP:9752"/>
        <dbReference type="Rhea" id="RHEA-COMP:10505"/>
        <dbReference type="ChEBI" id="CHEBI:15378"/>
        <dbReference type="ChEBI" id="CHEBI:29969"/>
        <dbReference type="ChEBI" id="CHEBI:30616"/>
        <dbReference type="ChEBI" id="CHEBI:33019"/>
        <dbReference type="ChEBI" id="CHEBI:57586"/>
        <dbReference type="ChEBI" id="CHEBI:83144"/>
        <dbReference type="ChEBI" id="CHEBI:456215"/>
        <dbReference type="EC" id="6.3.4.15"/>
    </reaction>
</comment>
<keyword evidence="3 6" id="KW-0067">ATP-binding</keyword>
<dbReference type="HAMAP" id="MF_00978">
    <property type="entry name" value="Bifunct_BirA"/>
    <property type="match status" value="1"/>
</dbReference>
<feature type="binding site" evidence="6">
    <location>
        <position position="183"/>
    </location>
    <ligand>
        <name>biotin</name>
        <dbReference type="ChEBI" id="CHEBI:57586"/>
    </ligand>
</feature>
<evidence type="ECO:0000313" key="8">
    <source>
        <dbReference type="EMBL" id="MCL1144402.1"/>
    </source>
</evidence>
<dbReference type="InterPro" id="IPR003142">
    <property type="entry name" value="BPL_C"/>
</dbReference>
<organism evidence="8 9">
    <name type="scientific">Shewanella gaetbuli</name>
    <dbReference type="NCBI Taxonomy" id="220752"/>
    <lineage>
        <taxon>Bacteria</taxon>
        <taxon>Pseudomonadati</taxon>
        <taxon>Pseudomonadota</taxon>
        <taxon>Gammaproteobacteria</taxon>
        <taxon>Alteromonadales</taxon>
        <taxon>Shewanellaceae</taxon>
        <taxon>Shewanella</taxon>
    </lineage>
</organism>
<dbReference type="SUPFAM" id="SSF50037">
    <property type="entry name" value="C-terminal domain of transcriptional repressors"/>
    <property type="match status" value="1"/>
</dbReference>
<evidence type="ECO:0000256" key="3">
    <source>
        <dbReference type="ARBA" id="ARBA00022840"/>
    </source>
</evidence>
<dbReference type="GO" id="GO:0005524">
    <property type="term" value="F:ATP binding"/>
    <property type="evidence" value="ECO:0007669"/>
    <property type="project" value="UniProtKB-UniRule"/>
</dbReference>
<comment type="similarity">
    <text evidence="6">Belongs to the biotin--protein ligase family.</text>
</comment>
<evidence type="ECO:0000256" key="4">
    <source>
        <dbReference type="ARBA" id="ARBA00023267"/>
    </source>
</evidence>
<evidence type="ECO:0000313" key="9">
    <source>
        <dbReference type="Proteomes" id="UP001139333"/>
    </source>
</evidence>
<feature type="binding site" evidence="6">
    <location>
        <begin position="116"/>
        <end position="118"/>
    </location>
    <ligand>
        <name>biotin</name>
        <dbReference type="ChEBI" id="CHEBI:57586"/>
    </ligand>
</feature>
<dbReference type="RefSeq" id="WP_248997056.1">
    <property type="nucleotide sequence ID" value="NZ_JAKIKP010000022.1"/>
</dbReference>
<dbReference type="Proteomes" id="UP001139333">
    <property type="component" value="Unassembled WGS sequence"/>
</dbReference>
<keyword evidence="1 6" id="KW-0436">Ligase</keyword>
<accession>A0A9X1ZNZ1</accession>
<gene>
    <name evidence="6 8" type="primary">birA</name>
    <name evidence="8" type="ORF">L2672_17150</name>
</gene>
<sequence length="319" mass="35827">MMEHWNRKRQILQLLSADEFISGEKIANCLGLTRAAINQHIETLADYGIDIYSVKGKGYKLSNPLLLTHENRLINAIANRCFYFDEINSTNTFMLAHHHELESGDICIAEYQSAGRGRRGKQWVSPYGHHLYASMFWRFEQDPSKAMGLSLVVACAITKALEGMSINGLGLKWPNDIYLDNKKLAGILIEMAPVSHNVTELVIGFGINLSMSQSQGVLIDQPWSDLTELNQLPDKTELIINIQQQLKQDIQRFDDQGLAPFMAYWNAHDLFVDKAVNLLMMPNNISGVYKGINEQGAVLIECNGKIDAYIGGEISLRQA</sequence>
<dbReference type="AlphaFoldDB" id="A0A9X1ZNZ1"/>
<keyword evidence="4 6" id="KW-0092">Biotin</keyword>
<keyword evidence="6" id="KW-0804">Transcription</keyword>
<dbReference type="InterPro" id="IPR013196">
    <property type="entry name" value="HTH_11"/>
</dbReference>
<dbReference type="InterPro" id="IPR030855">
    <property type="entry name" value="Bifunct_BirA"/>
</dbReference>
<feature type="binding site" evidence="6">
    <location>
        <begin position="89"/>
        <end position="91"/>
    </location>
    <ligand>
        <name>biotin</name>
        <dbReference type="ChEBI" id="CHEBI:57586"/>
    </ligand>
</feature>
<dbReference type="Gene3D" id="1.10.10.10">
    <property type="entry name" value="Winged helix-like DNA-binding domain superfamily/Winged helix DNA-binding domain"/>
    <property type="match status" value="1"/>
</dbReference>
<dbReference type="Pfam" id="PF03099">
    <property type="entry name" value="BPL_LplA_LipB"/>
    <property type="match status" value="1"/>
</dbReference>
<feature type="DNA-binding region" description="H-T-H motif" evidence="6">
    <location>
        <begin position="23"/>
        <end position="42"/>
    </location>
</feature>
<dbReference type="InterPro" id="IPR045864">
    <property type="entry name" value="aa-tRNA-synth_II/BPL/LPL"/>
</dbReference>
<dbReference type="InterPro" id="IPR036388">
    <property type="entry name" value="WH-like_DNA-bd_sf"/>
</dbReference>
<dbReference type="PROSITE" id="PS51733">
    <property type="entry name" value="BPL_LPL_CATALYTIC"/>
    <property type="match status" value="1"/>
</dbReference>
<dbReference type="InterPro" id="IPR008988">
    <property type="entry name" value="Transcriptional_repressor_C"/>
</dbReference>
<keyword evidence="6" id="KW-0238">DNA-binding</keyword>
<keyword evidence="2 6" id="KW-0547">Nucleotide-binding</keyword>
<reference evidence="8" key="1">
    <citation type="submission" date="2022-01" db="EMBL/GenBank/DDBJ databases">
        <title>Whole genome-based taxonomy of the Shewanellaceae.</title>
        <authorList>
            <person name="Martin-Rodriguez A.J."/>
        </authorList>
    </citation>
    <scope>NUCLEOTIDE SEQUENCE</scope>
    <source>
        <strain evidence="8">DSM 16422</strain>
    </source>
</reference>
<evidence type="ECO:0000256" key="1">
    <source>
        <dbReference type="ARBA" id="ARBA00022598"/>
    </source>
</evidence>
<dbReference type="NCBIfam" id="TIGR00121">
    <property type="entry name" value="birA_ligase"/>
    <property type="match status" value="1"/>
</dbReference>
<evidence type="ECO:0000256" key="5">
    <source>
        <dbReference type="ARBA" id="ARBA00047846"/>
    </source>
</evidence>